<feature type="domain" description="HTH luxR-type" evidence="4">
    <location>
        <begin position="150"/>
        <end position="216"/>
    </location>
</feature>
<dbReference type="Gene3D" id="3.40.50.2300">
    <property type="match status" value="1"/>
</dbReference>
<feature type="domain" description="Response regulatory" evidence="5">
    <location>
        <begin position="5"/>
        <end position="123"/>
    </location>
</feature>
<dbReference type="Pfam" id="PF00196">
    <property type="entry name" value="GerE"/>
    <property type="match status" value="1"/>
</dbReference>
<dbReference type="SUPFAM" id="SSF52172">
    <property type="entry name" value="CheY-like"/>
    <property type="match status" value="1"/>
</dbReference>
<evidence type="ECO:0000259" key="5">
    <source>
        <dbReference type="PROSITE" id="PS50110"/>
    </source>
</evidence>
<dbReference type="Pfam" id="PF00072">
    <property type="entry name" value="Response_reg"/>
    <property type="match status" value="1"/>
</dbReference>
<keyword evidence="7" id="KW-1185">Reference proteome</keyword>
<dbReference type="InterPro" id="IPR039420">
    <property type="entry name" value="WalR-like"/>
</dbReference>
<evidence type="ECO:0000313" key="7">
    <source>
        <dbReference type="Proteomes" id="UP000323632"/>
    </source>
</evidence>
<comment type="caution">
    <text evidence="6">The sequence shown here is derived from an EMBL/GenBank/DDBJ whole genome shotgun (WGS) entry which is preliminary data.</text>
</comment>
<dbReference type="GO" id="GO:0006355">
    <property type="term" value="P:regulation of DNA-templated transcription"/>
    <property type="evidence" value="ECO:0007669"/>
    <property type="project" value="InterPro"/>
</dbReference>
<evidence type="ECO:0000256" key="2">
    <source>
        <dbReference type="ARBA" id="ARBA00023125"/>
    </source>
</evidence>
<gene>
    <name evidence="6" type="ORF">F0919_14905</name>
</gene>
<dbReference type="CDD" id="cd06170">
    <property type="entry name" value="LuxR_C_like"/>
    <property type="match status" value="1"/>
</dbReference>
<dbReference type="InterPro" id="IPR011006">
    <property type="entry name" value="CheY-like_superfamily"/>
</dbReference>
<dbReference type="InterPro" id="IPR058245">
    <property type="entry name" value="NreC/VraR/RcsB-like_REC"/>
</dbReference>
<dbReference type="AlphaFoldDB" id="A0A5M6CFJ6"/>
<dbReference type="GO" id="GO:0000160">
    <property type="term" value="P:phosphorelay signal transduction system"/>
    <property type="evidence" value="ECO:0007669"/>
    <property type="project" value="InterPro"/>
</dbReference>
<proteinExistence type="predicted"/>
<dbReference type="InterPro" id="IPR016032">
    <property type="entry name" value="Sig_transdc_resp-reg_C-effctor"/>
</dbReference>
<dbReference type="Proteomes" id="UP000323632">
    <property type="component" value="Unassembled WGS sequence"/>
</dbReference>
<dbReference type="GO" id="GO:0003677">
    <property type="term" value="F:DNA binding"/>
    <property type="evidence" value="ECO:0007669"/>
    <property type="project" value="UniProtKB-KW"/>
</dbReference>
<dbReference type="CDD" id="cd17535">
    <property type="entry name" value="REC_NarL-like"/>
    <property type="match status" value="1"/>
</dbReference>
<dbReference type="InterPro" id="IPR001789">
    <property type="entry name" value="Sig_transdc_resp-reg_receiver"/>
</dbReference>
<dbReference type="PRINTS" id="PR00038">
    <property type="entry name" value="HTHLUXR"/>
</dbReference>
<dbReference type="RefSeq" id="WP_150033562.1">
    <property type="nucleotide sequence ID" value="NZ_VWSH01000003.1"/>
</dbReference>
<feature type="modified residue" description="4-aspartylphosphate" evidence="3">
    <location>
        <position position="58"/>
    </location>
</feature>
<protein>
    <submittedName>
        <fullName evidence="6">Response regulator transcription factor</fullName>
    </submittedName>
</protein>
<evidence type="ECO:0000259" key="4">
    <source>
        <dbReference type="PROSITE" id="PS50043"/>
    </source>
</evidence>
<dbReference type="PANTHER" id="PTHR43214">
    <property type="entry name" value="TWO-COMPONENT RESPONSE REGULATOR"/>
    <property type="match status" value="1"/>
</dbReference>
<dbReference type="InterPro" id="IPR000792">
    <property type="entry name" value="Tscrpt_reg_LuxR_C"/>
</dbReference>
<dbReference type="PROSITE" id="PS50110">
    <property type="entry name" value="RESPONSE_REGULATORY"/>
    <property type="match status" value="1"/>
</dbReference>
<dbReference type="EMBL" id="VWSH01000003">
    <property type="protein sequence ID" value="KAA5533816.1"/>
    <property type="molecule type" value="Genomic_DNA"/>
</dbReference>
<dbReference type="SUPFAM" id="SSF46894">
    <property type="entry name" value="C-terminal effector domain of the bipartite response regulators"/>
    <property type="match status" value="1"/>
</dbReference>
<evidence type="ECO:0000313" key="6">
    <source>
        <dbReference type="EMBL" id="KAA5533816.1"/>
    </source>
</evidence>
<organism evidence="6 7">
    <name type="scientific">Taibaiella lutea</name>
    <dbReference type="NCBI Taxonomy" id="2608001"/>
    <lineage>
        <taxon>Bacteria</taxon>
        <taxon>Pseudomonadati</taxon>
        <taxon>Bacteroidota</taxon>
        <taxon>Chitinophagia</taxon>
        <taxon>Chitinophagales</taxon>
        <taxon>Chitinophagaceae</taxon>
        <taxon>Taibaiella</taxon>
    </lineage>
</organism>
<dbReference type="PANTHER" id="PTHR43214:SF43">
    <property type="entry name" value="TWO-COMPONENT RESPONSE REGULATOR"/>
    <property type="match status" value="1"/>
</dbReference>
<keyword evidence="1 3" id="KW-0597">Phosphoprotein</keyword>
<dbReference type="PROSITE" id="PS50043">
    <property type="entry name" value="HTH_LUXR_2"/>
    <property type="match status" value="1"/>
</dbReference>
<accession>A0A5M6CFJ6</accession>
<keyword evidence="2" id="KW-0238">DNA-binding</keyword>
<dbReference type="SMART" id="SM00421">
    <property type="entry name" value="HTH_LUXR"/>
    <property type="match status" value="1"/>
</dbReference>
<sequence length="223" mass="25243">MNTINIAIVDDQVLFRQGIMALLQQIPEVKVIADAEDGMALLSMLEVMQPLPDILLMDMEMPGMNGIELNRKMRELYPGVKVIMLTLFDQGRYVFKMVEEGVCGYLSKSCNMGELQEAILKVYDSGFFFSDLIKSALQKSSEFRTKQIQSFNRIDIELTNREKEIIQLICHELTNAEIAERLFISARTVEGHRNNLLLKTGSKNTAGLVVFAIKNGIYEIIIS</sequence>
<name>A0A5M6CFJ6_9BACT</name>
<reference evidence="6 7" key="1">
    <citation type="submission" date="2019-09" db="EMBL/GenBank/DDBJ databases">
        <title>Genome sequence and assembly of Taibaiella sp.</title>
        <authorList>
            <person name="Chhetri G."/>
        </authorList>
    </citation>
    <scope>NUCLEOTIDE SEQUENCE [LARGE SCALE GENOMIC DNA]</scope>
    <source>
        <strain evidence="6 7">KVB11</strain>
    </source>
</reference>
<evidence type="ECO:0000256" key="1">
    <source>
        <dbReference type="ARBA" id="ARBA00022553"/>
    </source>
</evidence>
<evidence type="ECO:0000256" key="3">
    <source>
        <dbReference type="PROSITE-ProRule" id="PRU00169"/>
    </source>
</evidence>
<dbReference type="SMART" id="SM00448">
    <property type="entry name" value="REC"/>
    <property type="match status" value="1"/>
</dbReference>